<feature type="region of interest" description="Disordered" evidence="1">
    <location>
        <begin position="24"/>
        <end position="139"/>
    </location>
</feature>
<organism evidence="2 3">
    <name type="scientific">Spirodela intermedia</name>
    <name type="common">Intermediate duckweed</name>
    <dbReference type="NCBI Taxonomy" id="51605"/>
    <lineage>
        <taxon>Eukaryota</taxon>
        <taxon>Viridiplantae</taxon>
        <taxon>Streptophyta</taxon>
        <taxon>Embryophyta</taxon>
        <taxon>Tracheophyta</taxon>
        <taxon>Spermatophyta</taxon>
        <taxon>Magnoliopsida</taxon>
        <taxon>Liliopsida</taxon>
        <taxon>Araceae</taxon>
        <taxon>Lemnoideae</taxon>
        <taxon>Spirodela</taxon>
    </lineage>
</organism>
<feature type="compositionally biased region" description="Low complexity" evidence="1">
    <location>
        <begin position="70"/>
        <end position="79"/>
    </location>
</feature>
<gene>
    <name evidence="2" type="ORF">SI8410_09013458</name>
</gene>
<protein>
    <submittedName>
        <fullName evidence="2">Uncharacterized protein</fullName>
    </submittedName>
</protein>
<feature type="compositionally biased region" description="Polar residues" evidence="1">
    <location>
        <begin position="55"/>
        <end position="64"/>
    </location>
</feature>
<feature type="compositionally biased region" description="Gly residues" evidence="1">
    <location>
        <begin position="97"/>
        <end position="106"/>
    </location>
</feature>
<reference evidence="2" key="1">
    <citation type="submission" date="2020-02" db="EMBL/GenBank/DDBJ databases">
        <authorList>
            <person name="Scholz U."/>
            <person name="Mascher M."/>
            <person name="Fiebig A."/>
        </authorList>
    </citation>
    <scope>NUCLEOTIDE SEQUENCE</scope>
</reference>
<sequence>MAAVKKRLTQTTMLCPADLVSRGKISLGTSHPSGPHDHPAARPFDRLSPWPNFSARVTATTTCENPPKKSPQSRSPSHSIDGGHGNQRAEDEHGAGDDGGVEGGAGAEPQALEDHRRIEEDRVHAGELLERRDAQCSND</sequence>
<proteinExistence type="predicted"/>
<feature type="compositionally biased region" description="Basic and acidic residues" evidence="1">
    <location>
        <begin position="112"/>
        <end position="139"/>
    </location>
</feature>
<feature type="compositionally biased region" description="Basic and acidic residues" evidence="1">
    <location>
        <begin position="87"/>
        <end position="96"/>
    </location>
</feature>
<feature type="compositionally biased region" description="Basic and acidic residues" evidence="1">
    <location>
        <begin position="34"/>
        <end position="45"/>
    </location>
</feature>
<dbReference type="AlphaFoldDB" id="A0A7I8KYF0"/>
<evidence type="ECO:0000313" key="2">
    <source>
        <dbReference type="EMBL" id="CAA7402780.1"/>
    </source>
</evidence>
<keyword evidence="3" id="KW-1185">Reference proteome</keyword>
<dbReference type="OrthoDB" id="1733086at2759"/>
<evidence type="ECO:0000313" key="3">
    <source>
        <dbReference type="Proteomes" id="UP000663760"/>
    </source>
</evidence>
<evidence type="ECO:0000256" key="1">
    <source>
        <dbReference type="SAM" id="MobiDB-lite"/>
    </source>
</evidence>
<dbReference type="EMBL" id="LR746272">
    <property type="protein sequence ID" value="CAA7402780.1"/>
    <property type="molecule type" value="Genomic_DNA"/>
</dbReference>
<name>A0A7I8KYF0_SPIIN</name>
<accession>A0A7I8KYF0</accession>
<dbReference type="Proteomes" id="UP000663760">
    <property type="component" value="Chromosome 9"/>
</dbReference>